<dbReference type="Proteomes" id="UP000784294">
    <property type="component" value="Unassembled WGS sequence"/>
</dbReference>
<organism evidence="2 3">
    <name type="scientific">Protopolystoma xenopodis</name>
    <dbReference type="NCBI Taxonomy" id="117903"/>
    <lineage>
        <taxon>Eukaryota</taxon>
        <taxon>Metazoa</taxon>
        <taxon>Spiralia</taxon>
        <taxon>Lophotrochozoa</taxon>
        <taxon>Platyhelminthes</taxon>
        <taxon>Monogenea</taxon>
        <taxon>Polyopisthocotylea</taxon>
        <taxon>Polystomatidea</taxon>
        <taxon>Polystomatidae</taxon>
        <taxon>Protopolystoma</taxon>
    </lineage>
</organism>
<gene>
    <name evidence="2" type="ORF">PXEA_LOCUS37085</name>
</gene>
<sequence length="459" mass="49297">MSSILSSHGFLHQPTWSCAAKHLDDWPVGEMDSCLRFSLWPGEPPVSLSLNPPTPTTTTTTTTTTITNNNNNNNNNNTGIGSDSFTFDSGVADCLSTAVQGEVAFTSATPLANPAVGAGFGAQAVDEVGPLTGRPDCLAWRPGPHEASSPVAGSGLTQLAEAAPPAGLFCCPGNMAGDVGGSSSSSSGFTSFSPPSGLSPQSPPNVFELPAPLFPSPALHEGLGSRRLQPQVPVSSQSLLPPGQYVRPFCFFSSFSSLFSLPFTYLPCFSNLSLCYRLSFTLFFDSHISPFNSICSLLFFHLCSILSHSPIPLLLSSFISHCSLLSHSPIPLLFFYLSHCSLLSHSPIHLLLSSLLSSLFSSLSLSNSSSLLLFLIFLFSLTFQFLFSSFIFHFSLLSHSPIPLFLSSFISHCSLLSHSPIPLFFSFISHFSLLSHSPIPLFFFLSLIFLFSPTLQLLF</sequence>
<keyword evidence="1" id="KW-0812">Transmembrane</keyword>
<feature type="transmembrane region" description="Helical" evidence="1">
    <location>
        <begin position="439"/>
        <end position="458"/>
    </location>
</feature>
<dbReference type="EMBL" id="CAAALY010283623">
    <property type="protein sequence ID" value="VEL43645.1"/>
    <property type="molecule type" value="Genomic_DNA"/>
</dbReference>
<evidence type="ECO:0000313" key="3">
    <source>
        <dbReference type="Proteomes" id="UP000784294"/>
    </source>
</evidence>
<feature type="transmembrane region" description="Helical" evidence="1">
    <location>
        <begin position="404"/>
        <end position="427"/>
    </location>
</feature>
<keyword evidence="1" id="KW-1133">Transmembrane helix</keyword>
<feature type="non-terminal residue" evidence="2">
    <location>
        <position position="459"/>
    </location>
</feature>
<dbReference type="AlphaFoldDB" id="A0A3S5CVR2"/>
<evidence type="ECO:0000313" key="2">
    <source>
        <dbReference type="EMBL" id="VEL43645.1"/>
    </source>
</evidence>
<keyword evidence="3" id="KW-1185">Reference proteome</keyword>
<evidence type="ECO:0000256" key="1">
    <source>
        <dbReference type="SAM" id="Phobius"/>
    </source>
</evidence>
<reference evidence="2" key="1">
    <citation type="submission" date="2018-11" db="EMBL/GenBank/DDBJ databases">
        <authorList>
            <consortium name="Pathogen Informatics"/>
        </authorList>
    </citation>
    <scope>NUCLEOTIDE SEQUENCE</scope>
</reference>
<feature type="transmembrane region" description="Helical" evidence="1">
    <location>
        <begin position="348"/>
        <end position="365"/>
    </location>
</feature>
<accession>A0A3S5CVR2</accession>
<keyword evidence="1" id="KW-0472">Membrane</keyword>
<comment type="caution">
    <text evidence="2">The sequence shown here is derived from an EMBL/GenBank/DDBJ whole genome shotgun (WGS) entry which is preliminary data.</text>
</comment>
<protein>
    <submittedName>
        <fullName evidence="2">Uncharacterized protein</fullName>
    </submittedName>
</protein>
<feature type="transmembrane region" description="Helical" evidence="1">
    <location>
        <begin position="371"/>
        <end position="392"/>
    </location>
</feature>
<name>A0A3S5CVR2_9PLAT</name>
<proteinExistence type="predicted"/>